<accession>A0A1D6E9R9</accession>
<dbReference type="PaxDb" id="4577-GRMZM2G314110_P02"/>
<comment type="similarity">
    <text evidence="1">Belongs to the LOR family.</text>
</comment>
<dbReference type="SMR" id="A0A1D6E9R9"/>
<dbReference type="InterPro" id="IPR007612">
    <property type="entry name" value="LOR"/>
</dbReference>
<dbReference type="IntAct" id="A0A1D6E9R9">
    <property type="interactions" value="3"/>
</dbReference>
<organism evidence="2">
    <name type="scientific">Zea mays</name>
    <name type="common">Maize</name>
    <dbReference type="NCBI Taxonomy" id="4577"/>
    <lineage>
        <taxon>Eukaryota</taxon>
        <taxon>Viridiplantae</taxon>
        <taxon>Streptophyta</taxon>
        <taxon>Embryophyta</taxon>
        <taxon>Tracheophyta</taxon>
        <taxon>Spermatophyta</taxon>
        <taxon>Magnoliopsida</taxon>
        <taxon>Liliopsida</taxon>
        <taxon>Poales</taxon>
        <taxon>Poaceae</taxon>
        <taxon>PACMAD clade</taxon>
        <taxon>Panicoideae</taxon>
        <taxon>Andropogonodae</taxon>
        <taxon>Andropogoneae</taxon>
        <taxon>Tripsacinae</taxon>
        <taxon>Zea</taxon>
    </lineage>
</organism>
<dbReference type="eggNOG" id="ENOG502QSUY">
    <property type="taxonomic scope" value="Eukaryota"/>
</dbReference>
<dbReference type="KEGG" id="zma:103646393"/>
<name>A0A1D6E9R9_MAIZE</name>
<dbReference type="InterPro" id="IPR025659">
    <property type="entry name" value="Tubby-like_C"/>
</dbReference>
<dbReference type="Gene3D" id="2.40.160.200">
    <property type="entry name" value="LURP1-related"/>
    <property type="match status" value="1"/>
</dbReference>
<protein>
    <submittedName>
        <fullName evidence="2">Protein LURP-one-related 6</fullName>
    </submittedName>
</protein>
<dbReference type="InParanoid" id="A0A1D6E9R9"/>
<evidence type="ECO:0000313" key="2">
    <source>
        <dbReference type="EMBL" id="ONM17140.1"/>
    </source>
</evidence>
<dbReference type="AlphaFoldDB" id="A0A1D6E9R9"/>
<dbReference type="InterPro" id="IPR038595">
    <property type="entry name" value="LOR_sf"/>
</dbReference>
<reference evidence="2" key="1">
    <citation type="submission" date="2015-12" db="EMBL/GenBank/DDBJ databases">
        <title>Update maize B73 reference genome by single molecule sequencing technologies.</title>
        <authorList>
            <consortium name="Maize Genome Sequencing Project"/>
            <person name="Ware D."/>
        </authorList>
    </citation>
    <scope>NUCLEOTIDE SEQUENCE [LARGE SCALE GENOMIC DNA]</scope>
    <source>
        <tissue evidence="2">Seedling</tissue>
    </source>
</reference>
<dbReference type="OrthoDB" id="1916253at2759"/>
<dbReference type="Pfam" id="PF04525">
    <property type="entry name" value="LOR"/>
    <property type="match status" value="1"/>
</dbReference>
<proteinExistence type="inferred from homology"/>
<dbReference type="SUPFAM" id="SSF54518">
    <property type="entry name" value="Tubby C-terminal domain-like"/>
    <property type="match status" value="1"/>
</dbReference>
<dbReference type="OMA" id="PENCYFD"/>
<dbReference type="PANTHER" id="PTHR31087">
    <property type="match status" value="1"/>
</dbReference>
<sequence length="199" mass="21816">MDKSIPVVSKIFCSGTPTMLMIRMRPIVVNGGGFVVTDLSHNIVFVVDGCGILGSKGELMVKDGEGEPILFISKKGGIVQALSTRNKWNGYSMDYQGKNKLVFSLTDPKLCTAQGAPIRIHIEPKRHCKNWDFEIGGSFADRDCTIVDCTRKIVAQMGTKEPIGGKDFYHVEVQSGYDQAFIIGVMAILDNIHGESTRC</sequence>
<gene>
    <name evidence="2" type="ORF">ZEAMMB73_Zm00001d003544</name>
</gene>
<dbReference type="EMBL" id="CM007648">
    <property type="protein sequence ID" value="ONM17140.1"/>
    <property type="molecule type" value="Genomic_DNA"/>
</dbReference>
<dbReference type="PANTHER" id="PTHR31087:SF168">
    <property type="entry name" value="PROTEIN LURP-ONE-RELATED 6"/>
    <property type="match status" value="1"/>
</dbReference>
<dbReference type="ExpressionAtlas" id="A0A1D6E9R9">
    <property type="expression patterns" value="baseline and differential"/>
</dbReference>
<evidence type="ECO:0000256" key="1">
    <source>
        <dbReference type="ARBA" id="ARBA00005437"/>
    </source>
</evidence>